<protein>
    <submittedName>
        <fullName evidence="2">Uncharacterized protein</fullName>
    </submittedName>
</protein>
<gene>
    <name evidence="2" type="ORF">PV328_009255</name>
</gene>
<organism evidence="2 3">
    <name type="scientific">Microctonus aethiopoides</name>
    <dbReference type="NCBI Taxonomy" id="144406"/>
    <lineage>
        <taxon>Eukaryota</taxon>
        <taxon>Metazoa</taxon>
        <taxon>Ecdysozoa</taxon>
        <taxon>Arthropoda</taxon>
        <taxon>Hexapoda</taxon>
        <taxon>Insecta</taxon>
        <taxon>Pterygota</taxon>
        <taxon>Neoptera</taxon>
        <taxon>Endopterygota</taxon>
        <taxon>Hymenoptera</taxon>
        <taxon>Apocrita</taxon>
        <taxon>Ichneumonoidea</taxon>
        <taxon>Braconidae</taxon>
        <taxon>Euphorinae</taxon>
        <taxon>Microctonus</taxon>
    </lineage>
</organism>
<evidence type="ECO:0000256" key="1">
    <source>
        <dbReference type="SAM" id="MobiDB-lite"/>
    </source>
</evidence>
<dbReference type="EMBL" id="JAQQBS010001424">
    <property type="protein sequence ID" value="KAK0158223.1"/>
    <property type="molecule type" value="Genomic_DNA"/>
</dbReference>
<reference evidence="2" key="2">
    <citation type="submission" date="2023-03" db="EMBL/GenBank/DDBJ databases">
        <authorList>
            <person name="Inwood S.N."/>
            <person name="Skelly J.G."/>
            <person name="Guhlin J."/>
            <person name="Harrop T.W.R."/>
            <person name="Goldson S.G."/>
            <person name="Dearden P.K."/>
        </authorList>
    </citation>
    <scope>NUCLEOTIDE SEQUENCE</scope>
    <source>
        <strain evidence="2">Irish</strain>
        <tissue evidence="2">Whole body</tissue>
    </source>
</reference>
<reference evidence="2" key="1">
    <citation type="journal article" date="2023" name="bioRxiv">
        <title>Scaffold-level genome assemblies of two parasitoid biocontrol wasps reveal the parthenogenesis mechanism and an associated novel virus.</title>
        <authorList>
            <person name="Inwood S."/>
            <person name="Skelly J."/>
            <person name="Guhlin J."/>
            <person name="Harrop T."/>
            <person name="Goldson S."/>
            <person name="Dearden P."/>
        </authorList>
    </citation>
    <scope>NUCLEOTIDE SEQUENCE</scope>
    <source>
        <strain evidence="2">Irish</strain>
        <tissue evidence="2">Whole body</tissue>
    </source>
</reference>
<feature type="region of interest" description="Disordered" evidence="1">
    <location>
        <begin position="75"/>
        <end position="105"/>
    </location>
</feature>
<accession>A0AA39C5K1</accession>
<dbReference type="AlphaFoldDB" id="A0AA39C5K1"/>
<proteinExistence type="predicted"/>
<feature type="compositionally biased region" description="Polar residues" evidence="1">
    <location>
        <begin position="96"/>
        <end position="105"/>
    </location>
</feature>
<name>A0AA39C5K1_9HYME</name>
<evidence type="ECO:0000313" key="3">
    <source>
        <dbReference type="Proteomes" id="UP001168990"/>
    </source>
</evidence>
<dbReference type="Pfam" id="PF14945">
    <property type="entry name" value="LLC1"/>
    <property type="match status" value="1"/>
</dbReference>
<sequence length="150" mass="17095">MKQDSSVEEGKKQEKIYVNKQQWSSNNCLDPVTLDNIRKELISIEKKCEINRIKYDYLSGKNVKRLVVEYFGDFNNKSSENKSSDESKVSLGAMKSSPSIPKTSSAAIGWRSSSREYNLEIFGPLYISPRHTIVPLTPGEISHQRFIYLG</sequence>
<keyword evidence="3" id="KW-1185">Reference proteome</keyword>
<dbReference type="Proteomes" id="UP001168990">
    <property type="component" value="Unassembled WGS sequence"/>
</dbReference>
<evidence type="ECO:0000313" key="2">
    <source>
        <dbReference type="EMBL" id="KAK0158223.1"/>
    </source>
</evidence>
<dbReference type="InterPro" id="IPR020339">
    <property type="entry name" value="C20orf85-like"/>
</dbReference>
<comment type="caution">
    <text evidence="2">The sequence shown here is derived from an EMBL/GenBank/DDBJ whole genome shotgun (WGS) entry which is preliminary data.</text>
</comment>
<feature type="compositionally biased region" description="Basic and acidic residues" evidence="1">
    <location>
        <begin position="79"/>
        <end position="88"/>
    </location>
</feature>